<dbReference type="Proteomes" id="UP001179280">
    <property type="component" value="Unassembled WGS sequence"/>
</dbReference>
<dbReference type="Pfam" id="PF00440">
    <property type="entry name" value="TetR_N"/>
    <property type="match status" value="1"/>
</dbReference>
<gene>
    <name evidence="6" type="ORF">JOC54_003293</name>
</gene>
<feature type="DNA-binding region" description="H-T-H motif" evidence="4">
    <location>
        <begin position="33"/>
        <end position="52"/>
    </location>
</feature>
<comment type="caution">
    <text evidence="6">The sequence shown here is derived from an EMBL/GenBank/DDBJ whole genome shotgun (WGS) entry which is preliminary data.</text>
</comment>
<dbReference type="PANTHER" id="PTHR30055">
    <property type="entry name" value="HTH-TYPE TRANSCRIPTIONAL REGULATOR RUTR"/>
    <property type="match status" value="1"/>
</dbReference>
<dbReference type="SUPFAM" id="SSF46689">
    <property type="entry name" value="Homeodomain-like"/>
    <property type="match status" value="1"/>
</dbReference>
<keyword evidence="2 4" id="KW-0238">DNA-binding</keyword>
<accession>A0ABS2SWY4</accession>
<name>A0ABS2SWY4_9BACI</name>
<evidence type="ECO:0000256" key="1">
    <source>
        <dbReference type="ARBA" id="ARBA00023015"/>
    </source>
</evidence>
<dbReference type="PRINTS" id="PR00455">
    <property type="entry name" value="HTHTETR"/>
</dbReference>
<dbReference type="InterPro" id="IPR036271">
    <property type="entry name" value="Tet_transcr_reg_TetR-rel_C_sf"/>
</dbReference>
<dbReference type="InterPro" id="IPR001647">
    <property type="entry name" value="HTH_TetR"/>
</dbReference>
<evidence type="ECO:0000313" key="6">
    <source>
        <dbReference type="EMBL" id="MBM7840013.1"/>
    </source>
</evidence>
<dbReference type="SUPFAM" id="SSF48498">
    <property type="entry name" value="Tetracyclin repressor-like, C-terminal domain"/>
    <property type="match status" value="1"/>
</dbReference>
<evidence type="ECO:0000313" key="7">
    <source>
        <dbReference type="Proteomes" id="UP001179280"/>
    </source>
</evidence>
<sequence>MTPRKSSQQELTKEIILQEADKQFTEQGFSQVSMRKVAKELGCSHGALYYHYTNKAELFYEVVSSYFMKLDSMVDDVRAQDDYPQEGIFNLFRCFLQFGLDHQSQYELMFMVKNTEVDTLTKAAANRSYDKFAQVLFECAPARASISDVYAAFVSLHGFVAHYIGRVKHFSEVEGAAQKHILFLQKPFQAL</sequence>
<feature type="domain" description="HTH tetR-type" evidence="5">
    <location>
        <begin position="10"/>
        <end position="70"/>
    </location>
</feature>
<evidence type="ECO:0000256" key="4">
    <source>
        <dbReference type="PROSITE-ProRule" id="PRU00335"/>
    </source>
</evidence>
<evidence type="ECO:0000256" key="3">
    <source>
        <dbReference type="ARBA" id="ARBA00023163"/>
    </source>
</evidence>
<keyword evidence="7" id="KW-1185">Reference proteome</keyword>
<dbReference type="EMBL" id="JAFBCV010000011">
    <property type="protein sequence ID" value="MBM7840013.1"/>
    <property type="molecule type" value="Genomic_DNA"/>
</dbReference>
<evidence type="ECO:0000256" key="2">
    <source>
        <dbReference type="ARBA" id="ARBA00023125"/>
    </source>
</evidence>
<reference evidence="6" key="1">
    <citation type="submission" date="2021-01" db="EMBL/GenBank/DDBJ databases">
        <title>Genomic Encyclopedia of Type Strains, Phase IV (KMG-IV): sequencing the most valuable type-strain genomes for metagenomic binning, comparative biology and taxonomic classification.</title>
        <authorList>
            <person name="Goeker M."/>
        </authorList>
    </citation>
    <scope>NUCLEOTIDE SEQUENCE</scope>
    <source>
        <strain evidence="6">DSM 21943</strain>
    </source>
</reference>
<dbReference type="PROSITE" id="PS50977">
    <property type="entry name" value="HTH_TETR_2"/>
    <property type="match status" value="1"/>
</dbReference>
<dbReference type="Pfam" id="PF13305">
    <property type="entry name" value="TetR_C_33"/>
    <property type="match status" value="1"/>
</dbReference>
<keyword evidence="1" id="KW-0805">Transcription regulation</keyword>
<organism evidence="6 7">
    <name type="scientific">Shouchella xiaoxiensis</name>
    <dbReference type="NCBI Taxonomy" id="766895"/>
    <lineage>
        <taxon>Bacteria</taxon>
        <taxon>Bacillati</taxon>
        <taxon>Bacillota</taxon>
        <taxon>Bacilli</taxon>
        <taxon>Bacillales</taxon>
        <taxon>Bacillaceae</taxon>
        <taxon>Shouchella</taxon>
    </lineage>
</organism>
<protein>
    <submittedName>
        <fullName evidence="6">AcrR family transcriptional regulator</fullName>
    </submittedName>
</protein>
<dbReference type="PANTHER" id="PTHR30055:SF234">
    <property type="entry name" value="HTH-TYPE TRANSCRIPTIONAL REGULATOR BETI"/>
    <property type="match status" value="1"/>
</dbReference>
<dbReference type="RefSeq" id="WP_204467416.1">
    <property type="nucleotide sequence ID" value="NZ_JAFBCV010000011.1"/>
</dbReference>
<proteinExistence type="predicted"/>
<evidence type="ECO:0000259" key="5">
    <source>
        <dbReference type="PROSITE" id="PS50977"/>
    </source>
</evidence>
<dbReference type="InterPro" id="IPR009057">
    <property type="entry name" value="Homeodomain-like_sf"/>
</dbReference>
<dbReference type="InterPro" id="IPR025996">
    <property type="entry name" value="MT1864/Rv1816-like_C"/>
</dbReference>
<keyword evidence="3" id="KW-0804">Transcription</keyword>
<dbReference type="Gene3D" id="1.10.357.10">
    <property type="entry name" value="Tetracycline Repressor, domain 2"/>
    <property type="match status" value="1"/>
</dbReference>
<dbReference type="InterPro" id="IPR050109">
    <property type="entry name" value="HTH-type_TetR-like_transc_reg"/>
</dbReference>